<protein>
    <submittedName>
        <fullName evidence="1">Uncharacterized protein</fullName>
    </submittedName>
</protein>
<name>A0A3E1P732_9BACT</name>
<evidence type="ECO:0000313" key="1">
    <source>
        <dbReference type="EMBL" id="RFM35999.1"/>
    </source>
</evidence>
<dbReference type="Proteomes" id="UP000261174">
    <property type="component" value="Unassembled WGS sequence"/>
</dbReference>
<comment type="caution">
    <text evidence="1">The sequence shown here is derived from an EMBL/GenBank/DDBJ whole genome shotgun (WGS) entry which is preliminary data.</text>
</comment>
<organism evidence="1 2">
    <name type="scientific">Chitinophaga silvisoli</name>
    <dbReference type="NCBI Taxonomy" id="2291814"/>
    <lineage>
        <taxon>Bacteria</taxon>
        <taxon>Pseudomonadati</taxon>
        <taxon>Bacteroidota</taxon>
        <taxon>Chitinophagia</taxon>
        <taxon>Chitinophagales</taxon>
        <taxon>Chitinophagaceae</taxon>
        <taxon>Chitinophaga</taxon>
    </lineage>
</organism>
<gene>
    <name evidence="1" type="ORF">DXN04_00315</name>
</gene>
<reference evidence="1 2" key="1">
    <citation type="submission" date="2018-08" db="EMBL/GenBank/DDBJ databases">
        <title>Chitinophaga sp. K20C18050901, a novel bacterium isolated from forest soil.</title>
        <authorList>
            <person name="Wang C."/>
        </authorList>
    </citation>
    <scope>NUCLEOTIDE SEQUENCE [LARGE SCALE GENOMIC DNA]</scope>
    <source>
        <strain evidence="1 2">K20C18050901</strain>
    </source>
</reference>
<dbReference type="AlphaFoldDB" id="A0A3E1P732"/>
<proteinExistence type="predicted"/>
<sequence>MISFMQPNNIIPNDMHAISTENNVRLQRGAVSDFLASLAVIENPADYPSYESAVQEIIDLMPVLQLNGIFAHLRLRSPKAISLITDLFPELKGVVD</sequence>
<evidence type="ECO:0000313" key="2">
    <source>
        <dbReference type="Proteomes" id="UP000261174"/>
    </source>
</evidence>
<dbReference type="EMBL" id="QTJV01000001">
    <property type="protein sequence ID" value="RFM35999.1"/>
    <property type="molecule type" value="Genomic_DNA"/>
</dbReference>
<keyword evidence="2" id="KW-1185">Reference proteome</keyword>
<accession>A0A3E1P732</accession>